<dbReference type="GO" id="GO:0006096">
    <property type="term" value="P:glycolytic process"/>
    <property type="evidence" value="ECO:0007669"/>
    <property type="project" value="UniProtKB-UniRule"/>
</dbReference>
<feature type="active site" description="Proton acceptor" evidence="7">
    <location>
        <position position="168"/>
    </location>
</feature>
<evidence type="ECO:0000256" key="6">
    <source>
        <dbReference type="ARBA" id="ARBA00023235"/>
    </source>
</evidence>
<protein>
    <recommendedName>
        <fullName evidence="7 8">Triosephosphate isomerase</fullName>
        <shortName evidence="7">TIM</shortName>
        <shortName evidence="7">TPI</shortName>
        <ecNumber evidence="7 8">5.3.1.1</ecNumber>
    </recommendedName>
    <alternativeName>
        <fullName evidence="7">Triose-phosphate isomerase</fullName>
    </alternativeName>
</protein>
<feature type="binding site" evidence="7">
    <location>
        <begin position="11"/>
        <end position="13"/>
    </location>
    <ligand>
        <name>substrate</name>
    </ligand>
</feature>
<dbReference type="SUPFAM" id="SSF51351">
    <property type="entry name" value="Triosephosphate isomerase (TIM)"/>
    <property type="match status" value="1"/>
</dbReference>
<comment type="subcellular location">
    <subcellularLocation>
        <location evidence="7 8">Cytoplasm</location>
    </subcellularLocation>
</comment>
<dbReference type="GO" id="GO:0006094">
    <property type="term" value="P:gluconeogenesis"/>
    <property type="evidence" value="ECO:0007669"/>
    <property type="project" value="UniProtKB-UniRule"/>
</dbReference>
<dbReference type="Proteomes" id="UP000001296">
    <property type="component" value="Chromosome"/>
</dbReference>
<evidence type="ECO:0000313" key="10">
    <source>
        <dbReference type="Proteomes" id="UP000001296"/>
    </source>
</evidence>
<sequence length="253" mass="27490">MTERRPFIAGNWKMHKTTGEARALAEALVENLKDCPHKVMVAPPFTALSAVREVLKGSPILLGAQNMCSVREGAHTGEISVLMLKDLDVSVVILGHSERRLIYGETDRLINEKVRLALEEGMEVILCVGETLEQREAGKAEQVVEEQVKRGLDGVAPEDLSRVTIAYEPVWAIGTGRTARPEDADAMHRHIRRTVAGLHGTDAAEALIIQYGGSVKPSNIKALMAMENIDGALVGGASLSAENFLPIVNFHLE</sequence>
<name>E0RSE0_WINT6</name>
<dbReference type="GO" id="GO:0004807">
    <property type="term" value="F:triose-phosphate isomerase activity"/>
    <property type="evidence" value="ECO:0007669"/>
    <property type="project" value="UniProtKB-UniRule"/>
</dbReference>
<dbReference type="InterPro" id="IPR022896">
    <property type="entry name" value="TrioseP_Isoase_bac/euk"/>
</dbReference>
<dbReference type="GO" id="GO:0046166">
    <property type="term" value="P:glyceraldehyde-3-phosphate biosynthetic process"/>
    <property type="evidence" value="ECO:0007669"/>
    <property type="project" value="TreeGrafter"/>
</dbReference>
<dbReference type="InterPro" id="IPR020861">
    <property type="entry name" value="Triosephosphate_isomerase_AS"/>
</dbReference>
<keyword evidence="3 7" id="KW-0312">Gluconeogenesis</keyword>
<evidence type="ECO:0000256" key="3">
    <source>
        <dbReference type="ARBA" id="ARBA00022432"/>
    </source>
</evidence>
<evidence type="ECO:0000256" key="7">
    <source>
        <dbReference type="HAMAP-Rule" id="MF_00147"/>
    </source>
</evidence>
<dbReference type="PANTHER" id="PTHR21139">
    <property type="entry name" value="TRIOSEPHOSPHATE ISOMERASE"/>
    <property type="match status" value="1"/>
</dbReference>
<dbReference type="EC" id="5.3.1.1" evidence="7 8"/>
<proteinExistence type="inferred from homology"/>
<dbReference type="PANTHER" id="PTHR21139:SF42">
    <property type="entry name" value="TRIOSEPHOSPHATE ISOMERASE"/>
    <property type="match status" value="1"/>
</dbReference>
<comment type="catalytic activity">
    <reaction evidence="7 8">
        <text>D-glyceraldehyde 3-phosphate = dihydroxyacetone phosphate</text>
        <dbReference type="Rhea" id="RHEA:18585"/>
        <dbReference type="ChEBI" id="CHEBI:57642"/>
        <dbReference type="ChEBI" id="CHEBI:59776"/>
        <dbReference type="EC" id="5.3.1.1"/>
    </reaction>
</comment>
<dbReference type="AlphaFoldDB" id="E0RSE0"/>
<dbReference type="GO" id="GO:0019563">
    <property type="term" value="P:glycerol catabolic process"/>
    <property type="evidence" value="ECO:0007669"/>
    <property type="project" value="TreeGrafter"/>
</dbReference>
<evidence type="ECO:0000256" key="4">
    <source>
        <dbReference type="ARBA" id="ARBA00022490"/>
    </source>
</evidence>
<evidence type="ECO:0000256" key="2">
    <source>
        <dbReference type="ARBA" id="ARBA00007422"/>
    </source>
</evidence>
<dbReference type="UniPathway" id="UPA00109">
    <property type="reaction ID" value="UER00189"/>
</dbReference>
<dbReference type="HOGENOM" id="CLU_024251_2_3_12"/>
<feature type="binding site" evidence="7">
    <location>
        <begin position="235"/>
        <end position="236"/>
    </location>
    <ligand>
        <name>substrate</name>
    </ligand>
</feature>
<dbReference type="HAMAP" id="MF_00147_B">
    <property type="entry name" value="TIM_B"/>
    <property type="match status" value="1"/>
</dbReference>
<dbReference type="KEGG" id="sta:STHERM_c09810"/>
<dbReference type="RefSeq" id="WP_013313768.1">
    <property type="nucleotide sequence ID" value="NC_014484.1"/>
</dbReference>
<dbReference type="PaxDb" id="665571-STHERM_c09810"/>
<reference evidence="9 10" key="2">
    <citation type="journal article" date="2010" name="J. Bacteriol.">
        <title>Genome sequence of the polysaccharide-degrading, thermophilic anaerobe Spirochaeta thermophila DSM 6192.</title>
        <authorList>
            <person name="Angelov A."/>
            <person name="Liebl S."/>
            <person name="Ballschmiter M."/>
            <person name="Bomeke M."/>
            <person name="Lehmann R."/>
            <person name="Liesegang H."/>
            <person name="Daniel R."/>
            <person name="Liebl W."/>
        </authorList>
    </citation>
    <scope>NUCLEOTIDE SEQUENCE [LARGE SCALE GENOMIC DNA]</scope>
    <source>
        <strain evidence="10">ATCC 49972 / DSM 6192 / RI 19.B1</strain>
    </source>
</reference>
<dbReference type="PROSITE" id="PS00171">
    <property type="entry name" value="TIM_1"/>
    <property type="match status" value="1"/>
</dbReference>
<feature type="binding site" evidence="7">
    <location>
        <position position="174"/>
    </location>
    <ligand>
        <name>substrate</name>
    </ligand>
</feature>
<dbReference type="InterPro" id="IPR013785">
    <property type="entry name" value="Aldolase_TIM"/>
</dbReference>
<dbReference type="InterPro" id="IPR000652">
    <property type="entry name" value="Triosephosphate_isomerase"/>
</dbReference>
<dbReference type="NCBIfam" id="TIGR00419">
    <property type="entry name" value="tim"/>
    <property type="match status" value="1"/>
</dbReference>
<dbReference type="UniPathway" id="UPA00138"/>
<comment type="pathway">
    <text evidence="1 7 8">Carbohydrate degradation; glycolysis; D-glyceraldehyde 3-phosphate from glycerone phosphate: step 1/1.</text>
</comment>
<dbReference type="PROSITE" id="PS51440">
    <property type="entry name" value="TIM_2"/>
    <property type="match status" value="1"/>
</dbReference>
<dbReference type="GO" id="GO:0005829">
    <property type="term" value="C:cytosol"/>
    <property type="evidence" value="ECO:0007669"/>
    <property type="project" value="TreeGrafter"/>
</dbReference>
<keyword evidence="4 7" id="KW-0963">Cytoplasm</keyword>
<comment type="subunit">
    <text evidence="7 8">Homodimer.</text>
</comment>
<dbReference type="EMBL" id="CP001698">
    <property type="protein sequence ID" value="ADN01927.1"/>
    <property type="molecule type" value="Genomic_DNA"/>
</dbReference>
<evidence type="ECO:0000256" key="5">
    <source>
        <dbReference type="ARBA" id="ARBA00023152"/>
    </source>
</evidence>
<evidence type="ECO:0000256" key="8">
    <source>
        <dbReference type="RuleBase" id="RU363013"/>
    </source>
</evidence>
<evidence type="ECO:0000256" key="1">
    <source>
        <dbReference type="ARBA" id="ARBA00004680"/>
    </source>
</evidence>
<dbReference type="Pfam" id="PF00121">
    <property type="entry name" value="TIM"/>
    <property type="match status" value="1"/>
</dbReference>
<organism evidence="9 10">
    <name type="scientific">Winmispira thermophila (strain ATCC 49972 / DSM 6192 / RI 19.B1)</name>
    <name type="common">Spirochaeta thermophila</name>
    <dbReference type="NCBI Taxonomy" id="665571"/>
    <lineage>
        <taxon>Bacteria</taxon>
        <taxon>Pseudomonadati</taxon>
        <taxon>Spirochaetota</taxon>
        <taxon>Spirochaetia</taxon>
        <taxon>Winmispirales</taxon>
        <taxon>Winmispiraceae</taxon>
        <taxon>Winmispira</taxon>
    </lineage>
</organism>
<dbReference type="InterPro" id="IPR035990">
    <property type="entry name" value="TIM_sf"/>
</dbReference>
<comment type="function">
    <text evidence="7">Involved in the gluconeogenesis. Catalyzes stereospecifically the conversion of dihydroxyacetone phosphate (DHAP) to D-glyceraldehyde-3-phosphate (G3P).</text>
</comment>
<evidence type="ECO:0000313" key="9">
    <source>
        <dbReference type="EMBL" id="ADN01927.1"/>
    </source>
</evidence>
<accession>E0RSE0</accession>
<keyword evidence="5 7" id="KW-0324">Glycolysis</keyword>
<feature type="binding site" evidence="7">
    <location>
        <position position="214"/>
    </location>
    <ligand>
        <name>substrate</name>
    </ligand>
</feature>
<dbReference type="CDD" id="cd00311">
    <property type="entry name" value="TIM"/>
    <property type="match status" value="1"/>
</dbReference>
<comment type="pathway">
    <text evidence="7 8">Carbohydrate biosynthesis; gluconeogenesis.</text>
</comment>
<dbReference type="eggNOG" id="COG0149">
    <property type="taxonomic scope" value="Bacteria"/>
</dbReference>
<feature type="active site" description="Electrophile" evidence="7">
    <location>
        <position position="96"/>
    </location>
</feature>
<comment type="similarity">
    <text evidence="2 7 8">Belongs to the triosephosphate isomerase family.</text>
</comment>
<dbReference type="Gene3D" id="3.20.20.70">
    <property type="entry name" value="Aldolase class I"/>
    <property type="match status" value="1"/>
</dbReference>
<gene>
    <name evidence="7" type="primary">tpiA</name>
    <name evidence="9" type="ordered locus">STHERM_c09810</name>
</gene>
<reference key="1">
    <citation type="submission" date="2009-08" db="EMBL/GenBank/DDBJ databases">
        <title>The genome sequence of Spirochaeta thermophila DSM6192.</title>
        <authorList>
            <person name="Angelov A."/>
            <person name="Mientus M."/>
            <person name="Wittenberg S."/>
            <person name="Lehmann R."/>
            <person name="Liesegang H."/>
            <person name="Daniel R."/>
            <person name="Liebl W."/>
        </authorList>
    </citation>
    <scope>NUCLEOTIDE SEQUENCE</scope>
    <source>
        <strain>DSM 6192</strain>
    </source>
</reference>
<dbReference type="FunFam" id="3.20.20.70:FF:000016">
    <property type="entry name" value="Triosephosphate isomerase"/>
    <property type="match status" value="1"/>
</dbReference>
<keyword evidence="6 7" id="KW-0413">Isomerase</keyword>